<dbReference type="Proteomes" id="UP000196640">
    <property type="component" value="Unassembled WGS sequence"/>
</dbReference>
<dbReference type="CDD" id="cd07377">
    <property type="entry name" value="WHTH_GntR"/>
    <property type="match status" value="1"/>
</dbReference>
<keyword evidence="2" id="KW-0238">DNA-binding</keyword>
<dbReference type="GO" id="GO:0045892">
    <property type="term" value="P:negative regulation of DNA-templated transcription"/>
    <property type="evidence" value="ECO:0007669"/>
    <property type="project" value="TreeGrafter"/>
</dbReference>
<keyword evidence="1" id="KW-0805">Transcription regulation</keyword>
<keyword evidence="8" id="KW-1185">Reference proteome</keyword>
<dbReference type="InterPro" id="IPR036390">
    <property type="entry name" value="WH_DNA-bd_sf"/>
</dbReference>
<organism evidence="6 7">
    <name type="scientific">Haematobacter missouriensis</name>
    <dbReference type="NCBI Taxonomy" id="366616"/>
    <lineage>
        <taxon>Bacteria</taxon>
        <taxon>Pseudomonadati</taxon>
        <taxon>Pseudomonadota</taxon>
        <taxon>Alphaproteobacteria</taxon>
        <taxon>Rhodobacterales</taxon>
        <taxon>Paracoccaceae</taxon>
        <taxon>Haematobacter</taxon>
    </lineage>
</organism>
<evidence type="ECO:0000313" key="5">
    <source>
        <dbReference type="EMBL" id="OWJ72224.1"/>
    </source>
</evidence>
<dbReference type="EMBL" id="NIPV01000100">
    <property type="protein sequence ID" value="OWJ72224.1"/>
    <property type="molecule type" value="Genomic_DNA"/>
</dbReference>
<proteinExistence type="predicted"/>
<dbReference type="AlphaFoldDB" id="A0A212AV30"/>
<dbReference type="SMART" id="SM00345">
    <property type="entry name" value="HTH_GNTR"/>
    <property type="match status" value="1"/>
</dbReference>
<accession>A0A212AV30</accession>
<keyword evidence="3" id="KW-0804">Transcription</keyword>
<dbReference type="PANTHER" id="PTHR44846:SF17">
    <property type="entry name" value="GNTR-FAMILY TRANSCRIPTIONAL REGULATOR"/>
    <property type="match status" value="1"/>
</dbReference>
<dbReference type="Gene3D" id="1.10.10.10">
    <property type="entry name" value="Winged helix-like DNA-binding domain superfamily/Winged helix DNA-binding domain"/>
    <property type="match status" value="1"/>
</dbReference>
<evidence type="ECO:0000256" key="3">
    <source>
        <dbReference type="ARBA" id="ARBA00023163"/>
    </source>
</evidence>
<sequence length="146" mass="15520">MAKTTRRAASKAEALADTLRLAIASGEFPANSLLPGEVDLMEQHNISRPTYREAIRVLEAEGLLTVERGPRGGHPCSQADDRADCASGRLLLPDAAHDSGRGDGLPPSDGACRCPPYRQGAQLRRDRGAACLHGGTTCGDFQKRSL</sequence>
<reference evidence="7 8" key="1">
    <citation type="submission" date="2016-11" db="EMBL/GenBank/DDBJ databases">
        <title>Comparison of Traditional DNA-DNA Hybridization with In Silico Genomic Analysis.</title>
        <authorList>
            <person name="Nicholson A.C."/>
            <person name="Sammons S."/>
            <person name="Humrighouse B.W."/>
            <person name="Graziano J."/>
            <person name="Lasker B."/>
            <person name="Whitney A.M."/>
            <person name="Mcquiston J.R."/>
        </authorList>
    </citation>
    <scope>NUCLEOTIDE SEQUENCE [LARGE SCALE GENOMIC DNA]</scope>
    <source>
        <strain evidence="5 8">H1892</strain>
        <strain evidence="6 7">H2381</strain>
    </source>
</reference>
<evidence type="ECO:0000313" key="7">
    <source>
        <dbReference type="Proteomes" id="UP000196640"/>
    </source>
</evidence>
<dbReference type="EMBL" id="NIPX01000004">
    <property type="protein sequence ID" value="OWJ85334.1"/>
    <property type="molecule type" value="Genomic_DNA"/>
</dbReference>
<name>A0A212AV30_9RHOB</name>
<feature type="domain" description="HTH gntR-type" evidence="4">
    <location>
        <begin position="9"/>
        <end position="78"/>
    </location>
</feature>
<dbReference type="SUPFAM" id="SSF46785">
    <property type="entry name" value="Winged helix' DNA-binding domain"/>
    <property type="match status" value="1"/>
</dbReference>
<protein>
    <recommendedName>
        <fullName evidence="4">HTH gntR-type domain-containing protein</fullName>
    </recommendedName>
</protein>
<dbReference type="PRINTS" id="PR00035">
    <property type="entry name" value="HTHGNTR"/>
</dbReference>
<evidence type="ECO:0000313" key="6">
    <source>
        <dbReference type="EMBL" id="OWJ85334.1"/>
    </source>
</evidence>
<dbReference type="InterPro" id="IPR050679">
    <property type="entry name" value="Bact_HTH_transcr_reg"/>
</dbReference>
<dbReference type="InterPro" id="IPR036388">
    <property type="entry name" value="WH-like_DNA-bd_sf"/>
</dbReference>
<evidence type="ECO:0000256" key="2">
    <source>
        <dbReference type="ARBA" id="ARBA00023125"/>
    </source>
</evidence>
<dbReference type="PANTHER" id="PTHR44846">
    <property type="entry name" value="MANNOSYL-D-GLYCERATE TRANSPORT/METABOLISM SYSTEM REPRESSOR MNGR-RELATED"/>
    <property type="match status" value="1"/>
</dbReference>
<evidence type="ECO:0000259" key="4">
    <source>
        <dbReference type="PROSITE" id="PS50949"/>
    </source>
</evidence>
<evidence type="ECO:0000256" key="1">
    <source>
        <dbReference type="ARBA" id="ARBA00023015"/>
    </source>
</evidence>
<dbReference type="GO" id="GO:0003700">
    <property type="term" value="F:DNA-binding transcription factor activity"/>
    <property type="evidence" value="ECO:0007669"/>
    <property type="project" value="InterPro"/>
</dbReference>
<dbReference type="Pfam" id="PF00392">
    <property type="entry name" value="GntR"/>
    <property type="match status" value="1"/>
</dbReference>
<dbReference type="Proteomes" id="UP000214673">
    <property type="component" value="Unassembled WGS sequence"/>
</dbReference>
<dbReference type="InterPro" id="IPR000524">
    <property type="entry name" value="Tscrpt_reg_HTH_GntR"/>
</dbReference>
<dbReference type="PROSITE" id="PS50949">
    <property type="entry name" value="HTH_GNTR"/>
    <property type="match status" value="1"/>
</dbReference>
<evidence type="ECO:0000313" key="8">
    <source>
        <dbReference type="Proteomes" id="UP000214673"/>
    </source>
</evidence>
<comment type="caution">
    <text evidence="6">The sequence shown here is derived from an EMBL/GenBank/DDBJ whole genome shotgun (WGS) entry which is preliminary data.</text>
</comment>
<dbReference type="GO" id="GO:0003677">
    <property type="term" value="F:DNA binding"/>
    <property type="evidence" value="ECO:0007669"/>
    <property type="project" value="UniProtKB-KW"/>
</dbReference>
<dbReference type="OrthoDB" id="9028214at2"/>
<gene>
    <name evidence="6" type="ORF">CDV52_05250</name>
    <name evidence="5" type="ORF">CDV53_17695</name>
</gene>